<accession>A0A0C3AV76</accession>
<dbReference type="HOGENOM" id="CLU_2098336_0_0_1"/>
<evidence type="ECO:0000313" key="1">
    <source>
        <dbReference type="EMBL" id="KIM23126.1"/>
    </source>
</evidence>
<dbReference type="AlphaFoldDB" id="A0A0C3AV76"/>
<reference evidence="2" key="2">
    <citation type="submission" date="2015-01" db="EMBL/GenBank/DDBJ databases">
        <title>Evolutionary Origins and Diversification of the Mycorrhizal Mutualists.</title>
        <authorList>
            <consortium name="DOE Joint Genome Institute"/>
            <consortium name="Mycorrhizal Genomics Consortium"/>
            <person name="Kohler A."/>
            <person name="Kuo A."/>
            <person name="Nagy L.G."/>
            <person name="Floudas D."/>
            <person name="Copeland A."/>
            <person name="Barry K.W."/>
            <person name="Cichocki N."/>
            <person name="Veneault-Fourrey C."/>
            <person name="LaButti K."/>
            <person name="Lindquist E.A."/>
            <person name="Lipzen A."/>
            <person name="Lundell T."/>
            <person name="Morin E."/>
            <person name="Murat C."/>
            <person name="Riley R."/>
            <person name="Ohm R."/>
            <person name="Sun H."/>
            <person name="Tunlid A."/>
            <person name="Henrissat B."/>
            <person name="Grigoriev I.V."/>
            <person name="Hibbett D.S."/>
            <person name="Martin F."/>
        </authorList>
    </citation>
    <scope>NUCLEOTIDE SEQUENCE [LARGE SCALE GENOMIC DNA]</scope>
    <source>
        <strain evidence="2">MAFF 305830</strain>
    </source>
</reference>
<gene>
    <name evidence="1" type="ORF">M408DRAFT_266148</name>
</gene>
<name>A0A0C3AV76_SERVB</name>
<reference evidence="1 2" key="1">
    <citation type="submission" date="2014-04" db="EMBL/GenBank/DDBJ databases">
        <authorList>
            <consortium name="DOE Joint Genome Institute"/>
            <person name="Kuo A."/>
            <person name="Zuccaro A."/>
            <person name="Kohler A."/>
            <person name="Nagy L.G."/>
            <person name="Floudas D."/>
            <person name="Copeland A."/>
            <person name="Barry K.W."/>
            <person name="Cichocki N."/>
            <person name="Veneault-Fourrey C."/>
            <person name="LaButti K."/>
            <person name="Lindquist E.A."/>
            <person name="Lipzen A."/>
            <person name="Lundell T."/>
            <person name="Morin E."/>
            <person name="Murat C."/>
            <person name="Sun H."/>
            <person name="Tunlid A."/>
            <person name="Henrissat B."/>
            <person name="Grigoriev I.V."/>
            <person name="Hibbett D.S."/>
            <person name="Martin F."/>
            <person name="Nordberg H.P."/>
            <person name="Cantor M.N."/>
            <person name="Hua S.X."/>
        </authorList>
    </citation>
    <scope>NUCLEOTIDE SEQUENCE [LARGE SCALE GENOMIC DNA]</scope>
    <source>
        <strain evidence="1 2">MAFF 305830</strain>
    </source>
</reference>
<dbReference type="EMBL" id="KN824342">
    <property type="protein sequence ID" value="KIM23126.1"/>
    <property type="molecule type" value="Genomic_DNA"/>
</dbReference>
<dbReference type="Proteomes" id="UP000054097">
    <property type="component" value="Unassembled WGS sequence"/>
</dbReference>
<organism evidence="1 2">
    <name type="scientific">Serendipita vermifera MAFF 305830</name>
    <dbReference type="NCBI Taxonomy" id="933852"/>
    <lineage>
        <taxon>Eukaryota</taxon>
        <taxon>Fungi</taxon>
        <taxon>Dikarya</taxon>
        <taxon>Basidiomycota</taxon>
        <taxon>Agaricomycotina</taxon>
        <taxon>Agaricomycetes</taxon>
        <taxon>Sebacinales</taxon>
        <taxon>Serendipitaceae</taxon>
        <taxon>Serendipita</taxon>
    </lineage>
</organism>
<keyword evidence="2" id="KW-1185">Reference proteome</keyword>
<evidence type="ECO:0000313" key="2">
    <source>
        <dbReference type="Proteomes" id="UP000054097"/>
    </source>
</evidence>
<sequence>MMKTGSISLFDSPYPSTSTNDARRHYRPSYARNEYLNPLLFQRTCLRSPHTSQGRFPFLFSHHAAHFRIPRMFRLQEQLCCWQKTAGYRWICCQLGEGTAGREHGGARGAGERGMV</sequence>
<protein>
    <submittedName>
        <fullName evidence="1">Uncharacterized protein</fullName>
    </submittedName>
</protein>
<proteinExistence type="predicted"/>